<dbReference type="AlphaFoldDB" id="A0A7S3XVW5"/>
<sequence length="656" mass="70236">MVVNGVLYAVVRMANTQEGEAVREVCARAVYNLSTEPRFHGLLAENGGSQMLIRVSRASQTVALQRTVVQALQNLAHAPQWHEKMLEDAPEGEGLLAGLKHLGRFMDVEVRVRVGQILLNLSAHEETRQTLITPDNAILPLLMLLVRTDSEELQFLGCAALCNVSTVVPLHKEMVVGGVLQAMVKVIRRAPLASTAAPAVKCIYNLIAQTLPVSEAVVEAEGVYVLVALAQESRAEETVRTAVKCLAVICSADGMEDRAVEGGAALGLAVGVAYVTTRVLLDRLMYALCRLTADRGRHRQVVQHGALDVVVNLSMPQDLALGDNFVHNCTAALRNLSTSPGFVHEQLFACPGAVPAALKFADAEDPRARANVAVFLHNLAKDDEKAQRAIVKRGGIGRLIELAEREGGAGDVRVVCAITLQALSKYSALDAGGFDPQRFLGGVVTMLQADGAQVARVVNEVTRDCVPGDAPLERGQASYFEGLVGLGDAVWFPHREPEWPYFTEENKGNESLGQDRIRPQDGKMEPIKPRALQTDDGDLIVGAFRPIELPTQKRDVGPLVVEGGQPSLPPSQDHSRRSSGATSVSFRGARALLGDGGGGRPAAAGEDGVFPEDSLEGQLSAMTVEMPEVPPPDSQAAMMEEGSKPLLLSKTAPHRL</sequence>
<protein>
    <recommendedName>
        <fullName evidence="7">Vacuolar protein 8</fullName>
    </recommendedName>
</protein>
<evidence type="ECO:0000313" key="9">
    <source>
        <dbReference type="EMBL" id="CAE0633649.1"/>
    </source>
</evidence>
<dbReference type="Gene3D" id="1.25.10.10">
    <property type="entry name" value="Leucine-rich Repeat Variant"/>
    <property type="match status" value="3"/>
</dbReference>
<comment type="similarity">
    <text evidence="2">Belongs to the beta-catenin family.</text>
</comment>
<accession>A0A7S3XVW5</accession>
<organism evidence="9">
    <name type="scientific">Heterosigma akashiwo</name>
    <name type="common">Chromophytic alga</name>
    <name type="synonym">Heterosigma carterae</name>
    <dbReference type="NCBI Taxonomy" id="2829"/>
    <lineage>
        <taxon>Eukaryota</taxon>
        <taxon>Sar</taxon>
        <taxon>Stramenopiles</taxon>
        <taxon>Ochrophyta</taxon>
        <taxon>Raphidophyceae</taxon>
        <taxon>Chattonellales</taxon>
        <taxon>Chattonellaceae</taxon>
        <taxon>Heterosigma</taxon>
    </lineage>
</organism>
<name>A0A7S3XVW5_HETAK</name>
<evidence type="ECO:0000256" key="2">
    <source>
        <dbReference type="ARBA" id="ARBA00005462"/>
    </source>
</evidence>
<dbReference type="InterPro" id="IPR000225">
    <property type="entry name" value="Armadillo"/>
</dbReference>
<evidence type="ECO:0000256" key="3">
    <source>
        <dbReference type="ARBA" id="ARBA00022554"/>
    </source>
</evidence>
<reference evidence="9" key="1">
    <citation type="submission" date="2021-01" db="EMBL/GenBank/DDBJ databases">
        <authorList>
            <person name="Corre E."/>
            <person name="Pelletier E."/>
            <person name="Niang G."/>
            <person name="Scheremetjew M."/>
            <person name="Finn R."/>
            <person name="Kale V."/>
            <person name="Holt S."/>
            <person name="Cochrane G."/>
            <person name="Meng A."/>
            <person name="Brown T."/>
            <person name="Cohen L."/>
        </authorList>
    </citation>
    <scope>NUCLEOTIDE SEQUENCE</scope>
    <source>
        <strain evidence="9">CCMP3107</strain>
    </source>
</reference>
<dbReference type="InterPro" id="IPR011989">
    <property type="entry name" value="ARM-like"/>
</dbReference>
<dbReference type="SMART" id="SM00185">
    <property type="entry name" value="ARM"/>
    <property type="match status" value="6"/>
</dbReference>
<dbReference type="GO" id="GO:0071562">
    <property type="term" value="P:nucleus-vacuole junction assembly"/>
    <property type="evidence" value="ECO:0007669"/>
    <property type="project" value="InterPro"/>
</dbReference>
<dbReference type="GO" id="GO:0005774">
    <property type="term" value="C:vacuolar membrane"/>
    <property type="evidence" value="ECO:0007669"/>
    <property type="project" value="UniProtKB-SubCell"/>
</dbReference>
<dbReference type="SUPFAM" id="SSF48371">
    <property type="entry name" value="ARM repeat"/>
    <property type="match status" value="2"/>
</dbReference>
<evidence type="ECO:0000256" key="1">
    <source>
        <dbReference type="ARBA" id="ARBA00004592"/>
    </source>
</evidence>
<feature type="region of interest" description="Disordered" evidence="8">
    <location>
        <begin position="554"/>
        <end position="656"/>
    </location>
</feature>
<dbReference type="EMBL" id="HBIU01026826">
    <property type="protein sequence ID" value="CAE0633649.1"/>
    <property type="molecule type" value="Transcribed_RNA"/>
</dbReference>
<evidence type="ECO:0000256" key="8">
    <source>
        <dbReference type="SAM" id="MobiDB-lite"/>
    </source>
</evidence>
<keyword evidence="6" id="KW-0449">Lipoprotein</keyword>
<keyword evidence="3" id="KW-0926">Vacuole</keyword>
<dbReference type="InterPro" id="IPR016024">
    <property type="entry name" value="ARM-type_fold"/>
</dbReference>
<proteinExistence type="inferred from homology"/>
<gene>
    <name evidence="9" type="ORF">HAKA00212_LOCUS12362</name>
</gene>
<evidence type="ECO:0000256" key="5">
    <source>
        <dbReference type="ARBA" id="ARBA00023136"/>
    </source>
</evidence>
<feature type="region of interest" description="Disordered" evidence="8">
    <location>
        <begin position="502"/>
        <end position="521"/>
    </location>
</feature>
<dbReference type="GO" id="GO:0043495">
    <property type="term" value="F:protein-membrane adaptor activity"/>
    <property type="evidence" value="ECO:0007669"/>
    <property type="project" value="InterPro"/>
</dbReference>
<keyword evidence="4" id="KW-0677">Repeat</keyword>
<keyword evidence="5" id="KW-0472">Membrane</keyword>
<dbReference type="PANTHER" id="PTHR47249">
    <property type="entry name" value="VACUOLAR PROTEIN 8"/>
    <property type="match status" value="1"/>
</dbReference>
<dbReference type="PANTHER" id="PTHR47249:SF1">
    <property type="entry name" value="VACUOLAR PROTEIN 8"/>
    <property type="match status" value="1"/>
</dbReference>
<evidence type="ECO:0000256" key="6">
    <source>
        <dbReference type="ARBA" id="ARBA00023288"/>
    </source>
</evidence>
<comment type="subcellular location">
    <subcellularLocation>
        <location evidence="1">Vacuole membrane</location>
        <topology evidence="1">Lipid-anchor</topology>
    </subcellularLocation>
</comment>
<evidence type="ECO:0000256" key="7">
    <source>
        <dbReference type="ARBA" id="ARBA00026209"/>
    </source>
</evidence>
<evidence type="ECO:0000256" key="4">
    <source>
        <dbReference type="ARBA" id="ARBA00022737"/>
    </source>
</evidence>
<dbReference type="InterPro" id="IPR045156">
    <property type="entry name" value="Vac8"/>
</dbReference>